<evidence type="ECO:0000313" key="8">
    <source>
        <dbReference type="Proteomes" id="UP000499080"/>
    </source>
</evidence>
<dbReference type="InterPro" id="IPR038081">
    <property type="entry name" value="CalX-like_sf"/>
</dbReference>
<dbReference type="SMART" id="SM00237">
    <property type="entry name" value="Calx_beta"/>
    <property type="match status" value="5"/>
</dbReference>
<keyword evidence="1" id="KW-0732">Signal</keyword>
<dbReference type="PANTHER" id="PTHR11878:SF65">
    <property type="entry name" value="NA_CA-EXCHANGE PROTEIN, ISOFORM G"/>
    <property type="match status" value="1"/>
</dbReference>
<dbReference type="EMBL" id="BGPR01002619">
    <property type="protein sequence ID" value="GBM76407.1"/>
    <property type="molecule type" value="Genomic_DNA"/>
</dbReference>
<keyword evidence="5" id="KW-1133">Transmembrane helix</keyword>
<name>A0A4Y2IF98_ARAVE</name>
<sequence>MVRSLLRDRRIPKSKPDSIKFLLTSWTQCMLNLASRIKRVPAGMVWIFGEGESQRRFFTREQGKRSSPFPRQWKKISAVLLEYLRGYVYFCLSSLVINIFIPLTPGILELDRPTYFVNENVGVVQVVVVRRGGTDGRIRCHYQSRPKSATAGTDFAPVQGELVFEDGETSKVINVQILDDRVREPRESFEIVLMEPSQGLERVLGQTQTTEIVISDDDMTPGFLELEETSYVVSENVGTLTVVVRRVDGSDGQIRVGYVTSPKTALPGFDFTPIKGELVFEDGETRKTIQIQIRDDNQKEPTENFEIQLVDPVTGLNFRNLGQKQKALVTINDDDWTLGFFEFEQASYTVMENAGSLNVGVTRLGGSDGQVRIRYQTVPKTAQPSTDFQPLSGELVFEDGETKKTILVPILNDGVREPTETFEIQLVDATPPQGFVNFRGLGQKRTTVVTIFDDDGNPGFLELEEPTYVVSEGIRTLQVVVNRRGGSDGRIQCRYQTTARSALAGIDFEPGSGDLIFEDGETQKTISIQIVNDKVKESIKSFEVQLLDPLPVPGITSFRVVGSRMRTLIAIADDDKGSGTASIGVIRLEGTDGRIHVRYHTVPKTAIPGTDYVDTSGELVFEDGVRRKDITVQILNDHRKEATKTFEVQLFEPTVEGEDVTFRAL</sequence>
<feature type="domain" description="Calx-beta" evidence="6">
    <location>
        <begin position="210"/>
        <end position="310"/>
    </location>
</feature>
<feature type="domain" description="Calx-beta" evidence="6">
    <location>
        <begin position="327"/>
        <end position="427"/>
    </location>
</feature>
<dbReference type="InterPro" id="IPR051171">
    <property type="entry name" value="CaCA"/>
</dbReference>
<feature type="transmembrane region" description="Helical" evidence="5">
    <location>
        <begin position="87"/>
        <end position="108"/>
    </location>
</feature>
<dbReference type="GO" id="GO:0030001">
    <property type="term" value="P:metal ion transport"/>
    <property type="evidence" value="ECO:0007669"/>
    <property type="project" value="TreeGrafter"/>
</dbReference>
<feature type="domain" description="Calx-beta" evidence="6">
    <location>
        <begin position="447"/>
        <end position="547"/>
    </location>
</feature>
<evidence type="ECO:0000256" key="3">
    <source>
        <dbReference type="ARBA" id="ARBA00022837"/>
    </source>
</evidence>
<dbReference type="Gene3D" id="2.60.40.2030">
    <property type="match status" value="5"/>
</dbReference>
<organism evidence="7 8">
    <name type="scientific">Araneus ventricosus</name>
    <name type="common">Orbweaver spider</name>
    <name type="synonym">Epeira ventricosa</name>
    <dbReference type="NCBI Taxonomy" id="182803"/>
    <lineage>
        <taxon>Eukaryota</taxon>
        <taxon>Metazoa</taxon>
        <taxon>Ecdysozoa</taxon>
        <taxon>Arthropoda</taxon>
        <taxon>Chelicerata</taxon>
        <taxon>Arachnida</taxon>
        <taxon>Araneae</taxon>
        <taxon>Araneomorphae</taxon>
        <taxon>Entelegynae</taxon>
        <taxon>Araneoidea</taxon>
        <taxon>Araneidae</taxon>
        <taxon>Araneus</taxon>
    </lineage>
</organism>
<keyword evidence="4" id="KW-0406">Ion transport</keyword>
<dbReference type="OrthoDB" id="6436887at2759"/>
<feature type="non-terminal residue" evidence="7">
    <location>
        <position position="665"/>
    </location>
</feature>
<comment type="caution">
    <text evidence="7">The sequence shown here is derived from an EMBL/GenBank/DDBJ whole genome shotgun (WGS) entry which is preliminary data.</text>
</comment>
<keyword evidence="7" id="KW-0675">Receptor</keyword>
<dbReference type="InterPro" id="IPR003644">
    <property type="entry name" value="Calx_beta"/>
</dbReference>
<dbReference type="Proteomes" id="UP000499080">
    <property type="component" value="Unassembled WGS sequence"/>
</dbReference>
<evidence type="ECO:0000256" key="1">
    <source>
        <dbReference type="ARBA" id="ARBA00022729"/>
    </source>
</evidence>
<protein>
    <submittedName>
        <fullName evidence="7">G-protein coupled receptor 98</fullName>
    </submittedName>
</protein>
<keyword evidence="5" id="KW-0472">Membrane</keyword>
<proteinExistence type="predicted"/>
<keyword evidence="8" id="KW-1185">Reference proteome</keyword>
<gene>
    <name evidence="7" type="primary">Gpr98</name>
    <name evidence="7" type="ORF">AVEN_244780_1</name>
</gene>
<evidence type="ECO:0000256" key="4">
    <source>
        <dbReference type="ARBA" id="ARBA00023065"/>
    </source>
</evidence>
<dbReference type="Pfam" id="PF03160">
    <property type="entry name" value="Calx-beta"/>
    <property type="match status" value="3"/>
</dbReference>
<dbReference type="PANTHER" id="PTHR11878">
    <property type="entry name" value="SODIUM/CALCIUM EXCHANGER"/>
    <property type="match status" value="1"/>
</dbReference>
<reference evidence="7 8" key="1">
    <citation type="journal article" date="2019" name="Sci. Rep.">
        <title>Orb-weaving spider Araneus ventricosus genome elucidates the spidroin gene catalogue.</title>
        <authorList>
            <person name="Kono N."/>
            <person name="Nakamura H."/>
            <person name="Ohtoshi R."/>
            <person name="Moran D.A.P."/>
            <person name="Shinohara A."/>
            <person name="Yoshida Y."/>
            <person name="Fujiwara M."/>
            <person name="Mori M."/>
            <person name="Tomita M."/>
            <person name="Arakawa K."/>
        </authorList>
    </citation>
    <scope>NUCLEOTIDE SEQUENCE [LARGE SCALE GENOMIC DNA]</scope>
</reference>
<dbReference type="SUPFAM" id="SSF141072">
    <property type="entry name" value="CalX-like"/>
    <property type="match status" value="5"/>
</dbReference>
<keyword evidence="3" id="KW-0106">Calcium</keyword>
<feature type="domain" description="Calx-beta" evidence="6">
    <location>
        <begin position="95"/>
        <end position="194"/>
    </location>
</feature>
<dbReference type="GO" id="GO:0007154">
    <property type="term" value="P:cell communication"/>
    <property type="evidence" value="ECO:0007669"/>
    <property type="project" value="InterPro"/>
</dbReference>
<evidence type="ECO:0000259" key="6">
    <source>
        <dbReference type="SMART" id="SM00237"/>
    </source>
</evidence>
<dbReference type="AlphaFoldDB" id="A0A4Y2IF98"/>
<evidence type="ECO:0000256" key="5">
    <source>
        <dbReference type="SAM" id="Phobius"/>
    </source>
</evidence>
<feature type="domain" description="Calx-beta" evidence="6">
    <location>
        <begin position="567"/>
        <end position="651"/>
    </location>
</feature>
<evidence type="ECO:0000313" key="7">
    <source>
        <dbReference type="EMBL" id="GBM76407.1"/>
    </source>
</evidence>
<keyword evidence="4" id="KW-0813">Transport</keyword>
<accession>A0A4Y2IF98</accession>
<keyword evidence="5" id="KW-0812">Transmembrane</keyword>
<dbReference type="GO" id="GO:0016020">
    <property type="term" value="C:membrane"/>
    <property type="evidence" value="ECO:0007669"/>
    <property type="project" value="InterPro"/>
</dbReference>
<evidence type="ECO:0000256" key="2">
    <source>
        <dbReference type="ARBA" id="ARBA00022737"/>
    </source>
</evidence>
<keyword evidence="2" id="KW-0677">Repeat</keyword>